<name>A0ABY3RTM1_9MICO</name>
<dbReference type="InterPro" id="IPR036412">
    <property type="entry name" value="HAD-like_sf"/>
</dbReference>
<dbReference type="NCBIfam" id="TIGR03351">
    <property type="entry name" value="PhnX-like"/>
    <property type="match status" value="1"/>
</dbReference>
<dbReference type="PANTHER" id="PTHR43434:SF19">
    <property type="entry name" value="PHOSPHONOACETALDEHYDE HYDROLASE"/>
    <property type="match status" value="1"/>
</dbReference>
<dbReference type="InterPro" id="IPR023214">
    <property type="entry name" value="HAD_sf"/>
</dbReference>
<dbReference type="InterPro" id="IPR050155">
    <property type="entry name" value="HAD-like_hydrolase_sf"/>
</dbReference>
<dbReference type="SFLD" id="SFLDG01129">
    <property type="entry name" value="C1.5:_HAD__Beta-PGM__Phosphata"/>
    <property type="match status" value="1"/>
</dbReference>
<dbReference type="PANTHER" id="PTHR43434">
    <property type="entry name" value="PHOSPHOGLYCOLATE PHOSPHATASE"/>
    <property type="match status" value="1"/>
</dbReference>
<dbReference type="Gene3D" id="3.40.50.1000">
    <property type="entry name" value="HAD superfamily/HAD-like"/>
    <property type="match status" value="1"/>
</dbReference>
<dbReference type="EMBL" id="CP082781">
    <property type="protein sequence ID" value="UGS26250.1"/>
    <property type="molecule type" value="Genomic_DNA"/>
</dbReference>
<evidence type="ECO:0000313" key="2">
    <source>
        <dbReference type="Proteomes" id="UP001199642"/>
    </source>
</evidence>
<proteinExistence type="predicted"/>
<dbReference type="SUPFAM" id="SSF56784">
    <property type="entry name" value="HAD-like"/>
    <property type="match status" value="1"/>
</dbReference>
<dbReference type="InterPro" id="IPR022468">
    <property type="entry name" value="PhnX-like"/>
</dbReference>
<dbReference type="SFLD" id="SFLDS00003">
    <property type="entry name" value="Haloacid_Dehalogenase"/>
    <property type="match status" value="1"/>
</dbReference>
<keyword evidence="2" id="KW-1185">Reference proteome</keyword>
<dbReference type="RefSeq" id="WP_231819958.1">
    <property type="nucleotide sequence ID" value="NZ_CP082781.1"/>
</dbReference>
<dbReference type="Pfam" id="PF00702">
    <property type="entry name" value="Hydrolase"/>
    <property type="match status" value="1"/>
</dbReference>
<evidence type="ECO:0000313" key="1">
    <source>
        <dbReference type="EMBL" id="UGS26250.1"/>
    </source>
</evidence>
<protein>
    <submittedName>
        <fullName evidence="1">Phosphonatase-like hydrolase</fullName>
    </submittedName>
</protein>
<reference evidence="1 2" key="1">
    <citation type="submission" date="2023-01" db="EMBL/GenBank/DDBJ databases">
        <title>Characterization of estradiol degrading bacteria Microbacterium sp. MZT7 and reveal degrading genes through genome analysis.</title>
        <authorList>
            <person name="Hao P."/>
            <person name="Gao Y."/>
        </authorList>
    </citation>
    <scope>NUCLEOTIDE SEQUENCE [LARGE SCALE GENOMIC DNA]</scope>
    <source>
        <strain evidence="1 2">MZT7</strain>
    </source>
</reference>
<sequence>MSALTQTPTHSEDPRVADRVPVELVVLDMAGTTVLDDGIVERAFQRAAERTGVADRMPWPEALQYVRDTMGQSKIDVFTHLAGGDRAAAERATAQFEDAYAEIVSEDGAQEIPGAAAAIRTFREQGVAVALTTGFSPATRDVLLDALGWRDLVDVALSPVDAGRGRPAPDLVLTALLRTGVSAVQAIAVAGDTTSDVESGRRAGAGFVAGVLSGAHGRTALEVAGADAVLDDVTALAAALAERELLPSGVALARTR</sequence>
<organism evidence="1 2">
    <name type="scientific">Microbacterium resistens</name>
    <dbReference type="NCBI Taxonomy" id="156977"/>
    <lineage>
        <taxon>Bacteria</taxon>
        <taxon>Bacillati</taxon>
        <taxon>Actinomycetota</taxon>
        <taxon>Actinomycetes</taxon>
        <taxon>Micrococcales</taxon>
        <taxon>Microbacteriaceae</taxon>
        <taxon>Microbacterium</taxon>
    </lineage>
</organism>
<dbReference type="Proteomes" id="UP001199642">
    <property type="component" value="Chromosome"/>
</dbReference>
<accession>A0ABY3RTM1</accession>
<gene>
    <name evidence="1" type="ORF">K8F61_16725</name>
</gene>